<feature type="transmembrane region" description="Helical" evidence="1">
    <location>
        <begin position="163"/>
        <end position="187"/>
    </location>
</feature>
<dbReference type="RefSeq" id="WP_044396393.1">
    <property type="nucleotide sequence ID" value="NZ_JXIQ01000191.1"/>
</dbReference>
<gene>
    <name evidence="2" type="ORF">UB32_17910</name>
</gene>
<feature type="transmembrane region" description="Helical" evidence="1">
    <location>
        <begin position="95"/>
        <end position="117"/>
    </location>
</feature>
<evidence type="ECO:0008006" key="4">
    <source>
        <dbReference type="Google" id="ProtNLM"/>
    </source>
</evidence>
<keyword evidence="1" id="KW-0812">Transmembrane</keyword>
<feature type="transmembrane region" description="Helical" evidence="1">
    <location>
        <begin position="235"/>
        <end position="255"/>
    </location>
</feature>
<accession>A0A0D6Z4M7</accession>
<comment type="caution">
    <text evidence="2">The sequence shown here is derived from an EMBL/GenBank/DDBJ whole genome shotgun (WGS) entry which is preliminary data.</text>
</comment>
<evidence type="ECO:0000256" key="1">
    <source>
        <dbReference type="SAM" id="Phobius"/>
    </source>
</evidence>
<keyword evidence="1" id="KW-0472">Membrane</keyword>
<dbReference type="Pfam" id="PF14897">
    <property type="entry name" value="EpsG"/>
    <property type="match status" value="1"/>
</dbReference>
<dbReference type="InterPro" id="IPR049458">
    <property type="entry name" value="EpsG-like"/>
</dbReference>
<feature type="transmembrane region" description="Helical" evidence="1">
    <location>
        <begin position="129"/>
        <end position="157"/>
    </location>
</feature>
<feature type="transmembrane region" description="Helical" evidence="1">
    <location>
        <begin position="267"/>
        <end position="287"/>
    </location>
</feature>
<dbReference type="Proteomes" id="UP000032512">
    <property type="component" value="Unassembled WGS sequence"/>
</dbReference>
<reference evidence="2 3" key="1">
    <citation type="submission" date="2015-01" db="EMBL/GenBank/DDBJ databases">
        <title>Draft genome sequences of the supercritical CO2 tolerant bacteria Bacillus subterraneus MITOT1 and Bacillus cereus MIT0214.</title>
        <authorList>
            <person name="Peet K.C."/>
            <person name="Thompson J.R."/>
        </authorList>
    </citation>
    <scope>NUCLEOTIDE SEQUENCE [LARGE SCALE GENOMIC DNA]</scope>
    <source>
        <strain evidence="2 3">MITOT1</strain>
    </source>
</reference>
<organism evidence="2 3">
    <name type="scientific">Mesobacillus subterraneus</name>
    <dbReference type="NCBI Taxonomy" id="285983"/>
    <lineage>
        <taxon>Bacteria</taxon>
        <taxon>Bacillati</taxon>
        <taxon>Bacillota</taxon>
        <taxon>Bacilli</taxon>
        <taxon>Bacillales</taxon>
        <taxon>Bacillaceae</taxon>
        <taxon>Mesobacillus</taxon>
    </lineage>
</organism>
<feature type="transmembrane region" description="Helical" evidence="1">
    <location>
        <begin position="32"/>
        <end position="50"/>
    </location>
</feature>
<name>A0A0D6Z4M7_9BACI</name>
<keyword evidence="3" id="KW-1185">Reference proteome</keyword>
<feature type="transmembrane region" description="Helical" evidence="1">
    <location>
        <begin position="199"/>
        <end position="215"/>
    </location>
</feature>
<dbReference type="EMBL" id="JXIQ01000191">
    <property type="protein sequence ID" value="KIY20674.1"/>
    <property type="molecule type" value="Genomic_DNA"/>
</dbReference>
<sequence>MFIYMTLLSYWAITAIAFNANSRIRLRYNSKLYVLIAGISLFIVMALRDVSVGTDILAYMNEYINGKYYLNNLLRGSELGYSYFNYALGQLGLNFQAYLAIIAAIFVITISILYYLYSKNILLSFYLHVTIGLFAMSMSGLRQTIAISLTILAFIYLMKNKKMLFFIFVGIAYFFHNSAIVFLLVFILRKIRINKKIGFIIYGISCLAFIGRGFFGSLVKQHTPDMYITYLDNTAYVNPLLIVVVMALPLASLFFWPESRNEHNEDYIRVISISFVLSCINFVIYFVAMEIPLIERLSLYFIIYNTLLIPNVIQRIKSKDIRVIAIMVCIIFPLIQFVISTPGGSMGIDNYKFFWE</sequence>
<feature type="transmembrane region" description="Helical" evidence="1">
    <location>
        <begin position="321"/>
        <end position="339"/>
    </location>
</feature>
<keyword evidence="1" id="KW-1133">Transmembrane helix</keyword>
<dbReference type="PATRIC" id="fig|285983.3.peg.3063"/>
<protein>
    <recommendedName>
        <fullName evidence="4">EpsG family protein</fullName>
    </recommendedName>
</protein>
<evidence type="ECO:0000313" key="2">
    <source>
        <dbReference type="EMBL" id="KIY20674.1"/>
    </source>
</evidence>
<evidence type="ECO:0000313" key="3">
    <source>
        <dbReference type="Proteomes" id="UP000032512"/>
    </source>
</evidence>
<dbReference type="AlphaFoldDB" id="A0A0D6Z4M7"/>
<feature type="transmembrane region" description="Helical" evidence="1">
    <location>
        <begin position="293"/>
        <end position="309"/>
    </location>
</feature>
<dbReference type="OrthoDB" id="7069095at2"/>
<proteinExistence type="predicted"/>